<gene>
    <name evidence="1" type="ORF">CCHR01_17525</name>
</gene>
<sequence length="104" mass="10984">MQRTKGRADVVTYLKVGRPPPRTGSNKAGALSRFTEPGVQKCFATGLGLRCVASDDGPFPATNTDTDTDTRLNTSTKANVGFAAFRLCSSNIKSGNVFIPTSLS</sequence>
<evidence type="ECO:0000313" key="1">
    <source>
        <dbReference type="EMBL" id="KAK1839849.1"/>
    </source>
</evidence>
<name>A0AAD9E6T3_9PEZI</name>
<accession>A0AAD9E6T3</accession>
<organism evidence="1 2">
    <name type="scientific">Colletotrichum chrysophilum</name>
    <dbReference type="NCBI Taxonomy" id="1836956"/>
    <lineage>
        <taxon>Eukaryota</taxon>
        <taxon>Fungi</taxon>
        <taxon>Dikarya</taxon>
        <taxon>Ascomycota</taxon>
        <taxon>Pezizomycotina</taxon>
        <taxon>Sordariomycetes</taxon>
        <taxon>Hypocreomycetidae</taxon>
        <taxon>Glomerellales</taxon>
        <taxon>Glomerellaceae</taxon>
        <taxon>Colletotrichum</taxon>
        <taxon>Colletotrichum gloeosporioides species complex</taxon>
    </lineage>
</organism>
<proteinExistence type="predicted"/>
<protein>
    <submittedName>
        <fullName evidence="1">Uncharacterized protein</fullName>
    </submittedName>
</protein>
<comment type="caution">
    <text evidence="1">The sequence shown here is derived from an EMBL/GenBank/DDBJ whole genome shotgun (WGS) entry which is preliminary data.</text>
</comment>
<dbReference type="Proteomes" id="UP001243330">
    <property type="component" value="Unassembled WGS sequence"/>
</dbReference>
<dbReference type="AlphaFoldDB" id="A0AAD9E6T3"/>
<keyword evidence="2" id="KW-1185">Reference proteome</keyword>
<reference evidence="1" key="1">
    <citation type="submission" date="2023-01" db="EMBL/GenBank/DDBJ databases">
        <title>Colletotrichum chrysophilum M932 genome sequence.</title>
        <authorList>
            <person name="Baroncelli R."/>
        </authorList>
    </citation>
    <scope>NUCLEOTIDE SEQUENCE</scope>
    <source>
        <strain evidence="1">M932</strain>
    </source>
</reference>
<evidence type="ECO:0000313" key="2">
    <source>
        <dbReference type="Proteomes" id="UP001243330"/>
    </source>
</evidence>
<dbReference type="EMBL" id="JAQOWY010000621">
    <property type="protein sequence ID" value="KAK1839849.1"/>
    <property type="molecule type" value="Genomic_DNA"/>
</dbReference>